<dbReference type="Gene3D" id="1.25.40.20">
    <property type="entry name" value="Ankyrin repeat-containing domain"/>
    <property type="match status" value="1"/>
</dbReference>
<name>A0AAD9N5T0_9ANNE</name>
<dbReference type="Pfam" id="PF12796">
    <property type="entry name" value="Ank_2"/>
    <property type="match status" value="1"/>
</dbReference>
<dbReference type="Proteomes" id="UP001208570">
    <property type="component" value="Unassembled WGS sequence"/>
</dbReference>
<protein>
    <submittedName>
        <fullName evidence="2">Uncharacterized protein</fullName>
    </submittedName>
</protein>
<dbReference type="InterPro" id="IPR036770">
    <property type="entry name" value="Ankyrin_rpt-contain_sf"/>
</dbReference>
<evidence type="ECO:0000313" key="3">
    <source>
        <dbReference type="Proteomes" id="UP001208570"/>
    </source>
</evidence>
<sequence length="67" mass="7116">MTDLLQNAILSGDKDLLSYLISTGLNINKLLPNGRAPLNAAIASGNDVIISLLMSSDANVEVQDSFR</sequence>
<reference evidence="2" key="1">
    <citation type="journal article" date="2023" name="Mol. Biol. Evol.">
        <title>Third-Generation Sequencing Reveals the Adaptive Role of the Epigenome in Three Deep-Sea Polychaetes.</title>
        <authorList>
            <person name="Perez M."/>
            <person name="Aroh O."/>
            <person name="Sun Y."/>
            <person name="Lan Y."/>
            <person name="Juniper S.K."/>
            <person name="Young C.R."/>
            <person name="Angers B."/>
            <person name="Qian P.Y."/>
        </authorList>
    </citation>
    <scope>NUCLEOTIDE SEQUENCE</scope>
    <source>
        <strain evidence="2">P08H-3</strain>
    </source>
</reference>
<feature type="repeat" description="ANK" evidence="1">
    <location>
        <begin position="33"/>
        <end position="65"/>
    </location>
</feature>
<evidence type="ECO:0000313" key="2">
    <source>
        <dbReference type="EMBL" id="KAK2155364.1"/>
    </source>
</evidence>
<accession>A0AAD9N5T0</accession>
<proteinExistence type="predicted"/>
<dbReference type="AlphaFoldDB" id="A0AAD9N5T0"/>
<organism evidence="2 3">
    <name type="scientific">Paralvinella palmiformis</name>
    <dbReference type="NCBI Taxonomy" id="53620"/>
    <lineage>
        <taxon>Eukaryota</taxon>
        <taxon>Metazoa</taxon>
        <taxon>Spiralia</taxon>
        <taxon>Lophotrochozoa</taxon>
        <taxon>Annelida</taxon>
        <taxon>Polychaeta</taxon>
        <taxon>Sedentaria</taxon>
        <taxon>Canalipalpata</taxon>
        <taxon>Terebellida</taxon>
        <taxon>Terebelliformia</taxon>
        <taxon>Alvinellidae</taxon>
        <taxon>Paralvinella</taxon>
    </lineage>
</organism>
<dbReference type="EMBL" id="JAODUP010000242">
    <property type="protein sequence ID" value="KAK2155364.1"/>
    <property type="molecule type" value="Genomic_DNA"/>
</dbReference>
<keyword evidence="1" id="KW-0040">ANK repeat</keyword>
<keyword evidence="3" id="KW-1185">Reference proteome</keyword>
<gene>
    <name evidence="2" type="ORF">LSH36_242g08064</name>
</gene>
<dbReference type="PROSITE" id="PS50088">
    <property type="entry name" value="ANK_REPEAT"/>
    <property type="match status" value="1"/>
</dbReference>
<evidence type="ECO:0000256" key="1">
    <source>
        <dbReference type="PROSITE-ProRule" id="PRU00023"/>
    </source>
</evidence>
<comment type="caution">
    <text evidence="2">The sequence shown here is derived from an EMBL/GenBank/DDBJ whole genome shotgun (WGS) entry which is preliminary data.</text>
</comment>
<dbReference type="InterPro" id="IPR002110">
    <property type="entry name" value="Ankyrin_rpt"/>
</dbReference>
<dbReference type="SUPFAM" id="SSF48403">
    <property type="entry name" value="Ankyrin repeat"/>
    <property type="match status" value="1"/>
</dbReference>
<dbReference type="PROSITE" id="PS50297">
    <property type="entry name" value="ANK_REP_REGION"/>
    <property type="match status" value="1"/>
</dbReference>